<reference evidence="1 2" key="1">
    <citation type="submission" date="2023-09" db="EMBL/GenBank/DDBJ databases">
        <authorList>
            <person name="Rey-Velasco X."/>
        </authorList>
    </citation>
    <scope>NUCLEOTIDE SEQUENCE [LARGE SCALE GENOMIC DNA]</scope>
    <source>
        <strain evidence="1 2">F390</strain>
    </source>
</reference>
<gene>
    <name evidence="1" type="ORF">RM533_00590</name>
</gene>
<sequence length="369" mass="41073">MKIAYLVHNLNDPAVERRCRMLTAGGAQVRLAGFCRDAQLRAAIAAYHPLLLGSSADAAFVQRAAATVHNALFSRRLSAFFADADVLIARNLEQLAIARAIVGKRPLVYECLDIHRSLTGTGRMAKLVRWTEAMLLPRVNLLITSSPAFLREHFENRPLQARSLLVENKLLVTGSAVPPRPDHSRLPPHPLRIGWFGMLRCKQTLSFLQDLVTRADGRIEVLVSGKPSPAELPDLAQRIAATPHMHYAGPYTYDELPALYAQCHFAWTIDWFEEGLNSSWLLPNRMYEALAFGTVPIALARIEVGRWLQHHDAGLLVDTPEQLIDRLLQMPDAELADLLQKAAAVPREALIADEADCRQLAQDIESLVK</sequence>
<dbReference type="Proteomes" id="UP001259803">
    <property type="component" value="Unassembled WGS sequence"/>
</dbReference>
<dbReference type="Gene3D" id="3.40.50.11010">
    <property type="match status" value="1"/>
</dbReference>
<evidence type="ECO:0000313" key="2">
    <source>
        <dbReference type="Proteomes" id="UP001259803"/>
    </source>
</evidence>
<dbReference type="EMBL" id="JAVRHS010000001">
    <property type="protein sequence ID" value="MDT0574674.1"/>
    <property type="molecule type" value="Genomic_DNA"/>
</dbReference>
<name>A0ABU2ZDJ6_9SPHN</name>
<evidence type="ECO:0008006" key="3">
    <source>
        <dbReference type="Google" id="ProtNLM"/>
    </source>
</evidence>
<keyword evidence="2" id="KW-1185">Reference proteome</keyword>
<organism evidence="1 2">
    <name type="scientific">Croceicoccus esteveae</name>
    <dbReference type="NCBI Taxonomy" id="3075597"/>
    <lineage>
        <taxon>Bacteria</taxon>
        <taxon>Pseudomonadati</taxon>
        <taxon>Pseudomonadota</taxon>
        <taxon>Alphaproteobacteria</taxon>
        <taxon>Sphingomonadales</taxon>
        <taxon>Erythrobacteraceae</taxon>
        <taxon>Croceicoccus</taxon>
    </lineage>
</organism>
<dbReference type="RefSeq" id="WP_311339245.1">
    <property type="nucleotide sequence ID" value="NZ_JAVRHS010000001.1"/>
</dbReference>
<dbReference type="SUPFAM" id="SSF53756">
    <property type="entry name" value="UDP-Glycosyltransferase/glycogen phosphorylase"/>
    <property type="match status" value="1"/>
</dbReference>
<evidence type="ECO:0000313" key="1">
    <source>
        <dbReference type="EMBL" id="MDT0574674.1"/>
    </source>
</evidence>
<comment type="caution">
    <text evidence="1">The sequence shown here is derived from an EMBL/GenBank/DDBJ whole genome shotgun (WGS) entry which is preliminary data.</text>
</comment>
<accession>A0ABU2ZDJ6</accession>
<dbReference type="Gene3D" id="3.40.50.2000">
    <property type="entry name" value="Glycogen Phosphorylase B"/>
    <property type="match status" value="1"/>
</dbReference>
<protein>
    <recommendedName>
        <fullName evidence="3">Glycosyl transferase family 1</fullName>
    </recommendedName>
</protein>
<dbReference type="Pfam" id="PF13692">
    <property type="entry name" value="Glyco_trans_1_4"/>
    <property type="match status" value="1"/>
</dbReference>
<proteinExistence type="predicted"/>